<dbReference type="EMBL" id="ML121565">
    <property type="protein sequence ID" value="RPB21004.1"/>
    <property type="molecule type" value="Genomic_DNA"/>
</dbReference>
<protein>
    <submittedName>
        <fullName evidence="1">Uncharacterized protein</fullName>
    </submittedName>
</protein>
<dbReference type="OrthoDB" id="10566671at2759"/>
<organism evidence="1 2">
    <name type="scientific">Terfezia boudieri ATCC MYA-4762</name>
    <dbReference type="NCBI Taxonomy" id="1051890"/>
    <lineage>
        <taxon>Eukaryota</taxon>
        <taxon>Fungi</taxon>
        <taxon>Dikarya</taxon>
        <taxon>Ascomycota</taxon>
        <taxon>Pezizomycotina</taxon>
        <taxon>Pezizomycetes</taxon>
        <taxon>Pezizales</taxon>
        <taxon>Pezizaceae</taxon>
        <taxon>Terfezia</taxon>
    </lineage>
</organism>
<name>A0A3N4LDN8_9PEZI</name>
<sequence length="117" mass="13063">MCRAHIKEIRKEQGLQQSALMELVNVQKKPESTITNLLLQQETMMNVMAAGMGALQSSIIDQEFYDLLQSRNYNDSVSLRLRIRPETTPGILLPVKRVSQAGGRLTQVVAMYGGVCL</sequence>
<dbReference type="AlphaFoldDB" id="A0A3N4LDN8"/>
<gene>
    <name evidence="1" type="ORF">L211DRAFT_851888</name>
</gene>
<proteinExistence type="predicted"/>
<accession>A0A3N4LDN8</accession>
<dbReference type="Proteomes" id="UP000267821">
    <property type="component" value="Unassembled WGS sequence"/>
</dbReference>
<evidence type="ECO:0000313" key="2">
    <source>
        <dbReference type="Proteomes" id="UP000267821"/>
    </source>
</evidence>
<keyword evidence="2" id="KW-1185">Reference proteome</keyword>
<evidence type="ECO:0000313" key="1">
    <source>
        <dbReference type="EMBL" id="RPB21004.1"/>
    </source>
</evidence>
<dbReference type="InParanoid" id="A0A3N4LDN8"/>
<reference evidence="1 2" key="1">
    <citation type="journal article" date="2018" name="Nat. Ecol. Evol.">
        <title>Pezizomycetes genomes reveal the molecular basis of ectomycorrhizal truffle lifestyle.</title>
        <authorList>
            <person name="Murat C."/>
            <person name="Payen T."/>
            <person name="Noel B."/>
            <person name="Kuo A."/>
            <person name="Morin E."/>
            <person name="Chen J."/>
            <person name="Kohler A."/>
            <person name="Krizsan K."/>
            <person name="Balestrini R."/>
            <person name="Da Silva C."/>
            <person name="Montanini B."/>
            <person name="Hainaut M."/>
            <person name="Levati E."/>
            <person name="Barry K.W."/>
            <person name="Belfiori B."/>
            <person name="Cichocki N."/>
            <person name="Clum A."/>
            <person name="Dockter R.B."/>
            <person name="Fauchery L."/>
            <person name="Guy J."/>
            <person name="Iotti M."/>
            <person name="Le Tacon F."/>
            <person name="Lindquist E.A."/>
            <person name="Lipzen A."/>
            <person name="Malagnac F."/>
            <person name="Mello A."/>
            <person name="Molinier V."/>
            <person name="Miyauchi S."/>
            <person name="Poulain J."/>
            <person name="Riccioni C."/>
            <person name="Rubini A."/>
            <person name="Sitrit Y."/>
            <person name="Splivallo R."/>
            <person name="Traeger S."/>
            <person name="Wang M."/>
            <person name="Zifcakova L."/>
            <person name="Wipf D."/>
            <person name="Zambonelli A."/>
            <person name="Paolocci F."/>
            <person name="Nowrousian M."/>
            <person name="Ottonello S."/>
            <person name="Baldrian P."/>
            <person name="Spatafora J.W."/>
            <person name="Henrissat B."/>
            <person name="Nagy L.G."/>
            <person name="Aury J.M."/>
            <person name="Wincker P."/>
            <person name="Grigoriev I.V."/>
            <person name="Bonfante P."/>
            <person name="Martin F.M."/>
        </authorList>
    </citation>
    <scope>NUCLEOTIDE SEQUENCE [LARGE SCALE GENOMIC DNA]</scope>
    <source>
        <strain evidence="1 2">ATCC MYA-4762</strain>
    </source>
</reference>